<dbReference type="SUPFAM" id="SSF50630">
    <property type="entry name" value="Acid proteases"/>
    <property type="match status" value="1"/>
</dbReference>
<comment type="caution">
    <text evidence="3">The sequence shown here is derived from an EMBL/GenBank/DDBJ whole genome shotgun (WGS) entry which is preliminary data.</text>
</comment>
<dbReference type="CDD" id="cd05483">
    <property type="entry name" value="retropepsin_like_bacteria"/>
    <property type="match status" value="1"/>
</dbReference>
<feature type="signal peptide" evidence="1">
    <location>
        <begin position="1"/>
        <end position="18"/>
    </location>
</feature>
<keyword evidence="3" id="KW-0378">Hydrolase</keyword>
<dbReference type="EMBL" id="JAMLJN010000001">
    <property type="protein sequence ID" value="MCL9769055.1"/>
    <property type="molecule type" value="Genomic_DNA"/>
</dbReference>
<dbReference type="Pfam" id="PF13650">
    <property type="entry name" value="Asp_protease_2"/>
    <property type="match status" value="1"/>
</dbReference>
<dbReference type="GO" id="GO:0008233">
    <property type="term" value="F:peptidase activity"/>
    <property type="evidence" value="ECO:0007669"/>
    <property type="project" value="UniProtKB-KW"/>
</dbReference>
<dbReference type="Gene3D" id="2.40.70.10">
    <property type="entry name" value="Acid Proteases"/>
    <property type="match status" value="1"/>
</dbReference>
<name>A0ABT0TDL0_9FLAO</name>
<dbReference type="SMART" id="SM00228">
    <property type="entry name" value="PDZ"/>
    <property type="match status" value="1"/>
</dbReference>
<evidence type="ECO:0000256" key="1">
    <source>
        <dbReference type="SAM" id="SignalP"/>
    </source>
</evidence>
<accession>A0ABT0TDL0</accession>
<dbReference type="InterPro" id="IPR001478">
    <property type="entry name" value="PDZ"/>
</dbReference>
<dbReference type="Proteomes" id="UP001203342">
    <property type="component" value="Unassembled WGS sequence"/>
</dbReference>
<feature type="chain" id="PRO_5045484149" evidence="1">
    <location>
        <begin position="19"/>
        <end position="401"/>
    </location>
</feature>
<evidence type="ECO:0000259" key="2">
    <source>
        <dbReference type="PROSITE" id="PS50106"/>
    </source>
</evidence>
<gene>
    <name evidence="3" type="ORF">NAT47_01350</name>
</gene>
<dbReference type="InterPro" id="IPR036034">
    <property type="entry name" value="PDZ_sf"/>
</dbReference>
<keyword evidence="1" id="KW-0732">Signal</keyword>
<protein>
    <submittedName>
        <fullName evidence="3">Aspartyl protease family protein</fullName>
    </submittedName>
</protein>
<keyword evidence="3" id="KW-0645">Protease</keyword>
<dbReference type="InterPro" id="IPR034122">
    <property type="entry name" value="Retropepsin-like_bacterial"/>
</dbReference>
<evidence type="ECO:0000313" key="3">
    <source>
        <dbReference type="EMBL" id="MCL9769055.1"/>
    </source>
</evidence>
<dbReference type="PROSITE" id="PS50106">
    <property type="entry name" value="PDZ"/>
    <property type="match status" value="1"/>
</dbReference>
<reference evidence="3 4" key="1">
    <citation type="submission" date="2022-05" db="EMBL/GenBank/DDBJ databases">
        <title>Flavobacterium sp., isolated from activated sludge.</title>
        <authorList>
            <person name="Ran Q."/>
        </authorList>
    </citation>
    <scope>NUCLEOTIDE SEQUENCE [LARGE SCALE GENOMIC DNA]</scope>
    <source>
        <strain evidence="3 4">HXWNR69</strain>
    </source>
</reference>
<proteinExistence type="predicted"/>
<sequence length="401" mass="45675">MKKYILIFCFFYSFFSCAPSQIEMLRGGAIENAVYRDTVSFNFDYNLPIITVEIDQVNYNFLLDTGAPSVISPELFVKLNLKKKLTSKIKDSNNISNSEIFTQIPQMKIGNLQYTNIGVYVIDLRKSFALKCLNIDGIIGANQMAKSYWKLDYENKLCVISNDLPKSEIENYEIVNFIPKNGQLTPLVDIFIDKIKFGNVIFDTGFNGAISLPNNKSLDSVFEKKVELYGVESAGIYGLGTTKTFVEALLPFVILDSLVLSKQSVTFSDDPSMVIGNEVFKNYSIIFDWNLQKMYFKKNANLSSKKTSEFISFGFGFIKNGDKIEVVKLIKNSEAEKKGLLIGDEVLTINDVIFKNIKDNQFCDFFYFGLKEFKVGDIINVKVLRNNEELKFTLTKENYFN</sequence>
<dbReference type="PROSITE" id="PS51257">
    <property type="entry name" value="PROKAR_LIPOPROTEIN"/>
    <property type="match status" value="1"/>
</dbReference>
<dbReference type="SUPFAM" id="SSF50156">
    <property type="entry name" value="PDZ domain-like"/>
    <property type="match status" value="1"/>
</dbReference>
<keyword evidence="4" id="KW-1185">Reference proteome</keyword>
<dbReference type="GO" id="GO:0006508">
    <property type="term" value="P:proteolysis"/>
    <property type="evidence" value="ECO:0007669"/>
    <property type="project" value="UniProtKB-KW"/>
</dbReference>
<dbReference type="InterPro" id="IPR021109">
    <property type="entry name" value="Peptidase_aspartic_dom_sf"/>
</dbReference>
<dbReference type="Gene3D" id="2.30.42.10">
    <property type="match status" value="1"/>
</dbReference>
<feature type="domain" description="PDZ" evidence="2">
    <location>
        <begin position="299"/>
        <end position="357"/>
    </location>
</feature>
<evidence type="ECO:0000313" key="4">
    <source>
        <dbReference type="Proteomes" id="UP001203342"/>
    </source>
</evidence>
<organism evidence="3 4">
    <name type="scientific">Flavobacterium fragile</name>
    <dbReference type="NCBI Taxonomy" id="2949085"/>
    <lineage>
        <taxon>Bacteria</taxon>
        <taxon>Pseudomonadati</taxon>
        <taxon>Bacteroidota</taxon>
        <taxon>Flavobacteriia</taxon>
        <taxon>Flavobacteriales</taxon>
        <taxon>Flavobacteriaceae</taxon>
        <taxon>Flavobacterium</taxon>
    </lineage>
</organism>
<dbReference type="RefSeq" id="WP_250579622.1">
    <property type="nucleotide sequence ID" value="NZ_JAMLJN010000001.1"/>
</dbReference>